<dbReference type="RefSeq" id="WP_046104036.1">
    <property type="nucleotide sequence ID" value="NZ_JZEY01000054.1"/>
</dbReference>
<feature type="domain" description="DNA topoisomerase I catalytic core eukaryotic-type" evidence="7">
    <location>
        <begin position="102"/>
        <end position="313"/>
    </location>
</feature>
<evidence type="ECO:0000256" key="5">
    <source>
        <dbReference type="ARBA" id="ARBA00023125"/>
    </source>
</evidence>
<dbReference type="Pfam" id="PF21338">
    <property type="entry name" value="Top1B_N_bact"/>
    <property type="match status" value="1"/>
</dbReference>
<evidence type="ECO:0000259" key="8">
    <source>
        <dbReference type="Pfam" id="PF21338"/>
    </source>
</evidence>
<dbReference type="Gene3D" id="1.10.132.120">
    <property type="match status" value="1"/>
</dbReference>
<dbReference type="InterPro" id="IPR014711">
    <property type="entry name" value="TopoI_cat_a-hlx-sub_euk"/>
</dbReference>
<dbReference type="STRING" id="429727.VE26_05155"/>
<keyword evidence="6 9" id="KW-0413">Isomerase</keyword>
<evidence type="ECO:0000256" key="3">
    <source>
        <dbReference type="ARBA" id="ARBA00012891"/>
    </source>
</evidence>
<comment type="similarity">
    <text evidence="2">Belongs to the type IB topoisomerase family.</text>
</comment>
<dbReference type="GO" id="GO:0003917">
    <property type="term" value="F:DNA topoisomerase type I (single strand cut, ATP-independent) activity"/>
    <property type="evidence" value="ECO:0007669"/>
    <property type="project" value="UniProtKB-EC"/>
</dbReference>
<dbReference type="EMBL" id="JZEY01000054">
    <property type="protein sequence ID" value="KKB09343.1"/>
    <property type="molecule type" value="Genomic_DNA"/>
</dbReference>
<dbReference type="OrthoDB" id="9778962at2"/>
<evidence type="ECO:0000313" key="9">
    <source>
        <dbReference type="EMBL" id="KKB09343.1"/>
    </source>
</evidence>
<dbReference type="PRINTS" id="PR00416">
    <property type="entry name" value="EUTPISMRASEI"/>
</dbReference>
<organism evidence="9 10">
    <name type="scientific">Devosia chinhatensis</name>
    <dbReference type="NCBI Taxonomy" id="429727"/>
    <lineage>
        <taxon>Bacteria</taxon>
        <taxon>Pseudomonadati</taxon>
        <taxon>Pseudomonadota</taxon>
        <taxon>Alphaproteobacteria</taxon>
        <taxon>Hyphomicrobiales</taxon>
        <taxon>Devosiaceae</taxon>
        <taxon>Devosia</taxon>
    </lineage>
</organism>
<dbReference type="AlphaFoldDB" id="A0A0F5FKL7"/>
<dbReference type="InterPro" id="IPR049331">
    <property type="entry name" value="Top1B_N_bact"/>
</dbReference>
<dbReference type="SUPFAM" id="SSF56349">
    <property type="entry name" value="DNA breaking-rejoining enzymes"/>
    <property type="match status" value="1"/>
</dbReference>
<protein>
    <recommendedName>
        <fullName evidence="3">DNA topoisomerase</fullName>
        <ecNumber evidence="3">5.6.2.1</ecNumber>
    </recommendedName>
</protein>
<keyword evidence="4" id="KW-0799">Topoisomerase</keyword>
<sequence>MRLAQQVLDRMRADEMGPAPSLAFSSDEEAGWKRQKRGTGFTYLDADGNRPLESDLARIRALAIPPAWQNVWICKDACGHIQATGRDEKGRKQYRYHAGWTEHRSTTKFHTLRDFAKVLPGLREQVQSDLRRRTLGYERVVASVVWLLDNSLIRVGNPAYARDNKSFGLTTLRHRHVEITGAKLHFHFKGKSGKEWKLQLADRRIAGILKSLQDMPGQHLFQYESDNGRCAISSRDVNDYIAAFAGPGITAKHFRTWAGTVRAFGLLADNDVPETKTGQASTLNAIIDQVAGRLGNTRAVCRSCYIHPAILESWQAGALTRSGRLKPIDGLDEDEVETTAFLKRLARNRS</sequence>
<dbReference type="PATRIC" id="fig|429727.3.peg.1071"/>
<dbReference type="Pfam" id="PF01028">
    <property type="entry name" value="Topoisom_I"/>
    <property type="match status" value="1"/>
</dbReference>
<evidence type="ECO:0000259" key="7">
    <source>
        <dbReference type="Pfam" id="PF01028"/>
    </source>
</evidence>
<dbReference type="SUPFAM" id="SSF55869">
    <property type="entry name" value="DNA topoisomerase I domain"/>
    <property type="match status" value="1"/>
</dbReference>
<dbReference type="InterPro" id="IPR001631">
    <property type="entry name" value="TopoI"/>
</dbReference>
<dbReference type="InterPro" id="IPR035447">
    <property type="entry name" value="DNA_topo_I_N_sf"/>
</dbReference>
<dbReference type="InterPro" id="IPR013500">
    <property type="entry name" value="TopoI_cat_euk"/>
</dbReference>
<dbReference type="Gene3D" id="3.30.66.10">
    <property type="entry name" value="DNA topoisomerase I domain"/>
    <property type="match status" value="1"/>
</dbReference>
<accession>A0A0F5FKL7</accession>
<evidence type="ECO:0000256" key="2">
    <source>
        <dbReference type="ARBA" id="ARBA00006645"/>
    </source>
</evidence>
<comment type="caution">
    <text evidence="9">The sequence shown here is derived from an EMBL/GenBank/DDBJ whole genome shotgun (WGS) entry which is preliminary data.</text>
</comment>
<evidence type="ECO:0000256" key="6">
    <source>
        <dbReference type="ARBA" id="ARBA00023235"/>
    </source>
</evidence>
<evidence type="ECO:0000313" key="10">
    <source>
        <dbReference type="Proteomes" id="UP000033649"/>
    </source>
</evidence>
<keyword evidence="10" id="KW-1185">Reference proteome</keyword>
<dbReference type="EC" id="5.6.2.1" evidence="3"/>
<evidence type="ECO:0000256" key="4">
    <source>
        <dbReference type="ARBA" id="ARBA00023029"/>
    </source>
</evidence>
<dbReference type="Gene3D" id="3.90.15.10">
    <property type="entry name" value="Topoisomerase I, Chain A, domain 3"/>
    <property type="match status" value="1"/>
</dbReference>
<dbReference type="InterPro" id="IPR011010">
    <property type="entry name" value="DNA_brk_join_enz"/>
</dbReference>
<proteinExistence type="inferred from homology"/>
<feature type="domain" description="DNA topoisomerase IB N-terminal" evidence="8">
    <location>
        <begin position="40"/>
        <end position="87"/>
    </location>
</feature>
<keyword evidence="5" id="KW-0238">DNA-binding</keyword>
<gene>
    <name evidence="9" type="ORF">VE26_05155</name>
</gene>
<dbReference type="Proteomes" id="UP000033649">
    <property type="component" value="Unassembled WGS sequence"/>
</dbReference>
<dbReference type="PROSITE" id="PS52038">
    <property type="entry name" value="TOPO_IB_2"/>
    <property type="match status" value="1"/>
</dbReference>
<name>A0A0F5FKL7_9HYPH</name>
<dbReference type="GO" id="GO:0006265">
    <property type="term" value="P:DNA topological change"/>
    <property type="evidence" value="ECO:0007669"/>
    <property type="project" value="InterPro"/>
</dbReference>
<reference evidence="9 10" key="1">
    <citation type="submission" date="2015-03" db="EMBL/GenBank/DDBJ databases">
        <authorList>
            <person name="Hassan Y."/>
            <person name="Lepp D."/>
            <person name="Li X.-Z."/>
            <person name="Zhou T."/>
        </authorList>
    </citation>
    <scope>NUCLEOTIDE SEQUENCE [LARGE SCALE GENOMIC DNA]</scope>
    <source>
        <strain evidence="9 10">IPL18</strain>
    </source>
</reference>
<comment type="catalytic activity">
    <reaction evidence="1">
        <text>ATP-independent breakage of single-stranded DNA, followed by passage and rejoining.</text>
        <dbReference type="EC" id="5.6.2.1"/>
    </reaction>
</comment>
<dbReference type="GO" id="GO:0003677">
    <property type="term" value="F:DNA binding"/>
    <property type="evidence" value="ECO:0007669"/>
    <property type="project" value="UniProtKB-KW"/>
</dbReference>
<evidence type="ECO:0000256" key="1">
    <source>
        <dbReference type="ARBA" id="ARBA00000213"/>
    </source>
</evidence>